<accession>A0A4C2A4M7</accession>
<organism evidence="1 2">
    <name type="scientific">Eumeta variegata</name>
    <name type="common">Bagworm moth</name>
    <name type="synonym">Eumeta japonica</name>
    <dbReference type="NCBI Taxonomy" id="151549"/>
    <lineage>
        <taxon>Eukaryota</taxon>
        <taxon>Metazoa</taxon>
        <taxon>Ecdysozoa</taxon>
        <taxon>Arthropoda</taxon>
        <taxon>Hexapoda</taxon>
        <taxon>Insecta</taxon>
        <taxon>Pterygota</taxon>
        <taxon>Neoptera</taxon>
        <taxon>Endopterygota</taxon>
        <taxon>Lepidoptera</taxon>
        <taxon>Glossata</taxon>
        <taxon>Ditrysia</taxon>
        <taxon>Tineoidea</taxon>
        <taxon>Psychidae</taxon>
        <taxon>Oiketicinae</taxon>
        <taxon>Eumeta</taxon>
    </lineage>
</organism>
<sequence>MKMLDVLQKHPQVIYVIPITLQPETTHEEIVSAGKKLFVAMYGGGVSNTLHTFRYKIFVRSAVNAKIHLAHLPPIEEAADQHAYRTYHQSRSGWK</sequence>
<dbReference type="EMBL" id="BGZK01002539">
    <property type="protein sequence ID" value="GBP94712.1"/>
    <property type="molecule type" value="Genomic_DNA"/>
</dbReference>
<evidence type="ECO:0000313" key="2">
    <source>
        <dbReference type="Proteomes" id="UP000299102"/>
    </source>
</evidence>
<dbReference type="AlphaFoldDB" id="A0A4C2A4M7"/>
<gene>
    <name evidence="1" type="ORF">EVAR_92535_1</name>
</gene>
<name>A0A4C2A4M7_EUMVA</name>
<reference evidence="1 2" key="1">
    <citation type="journal article" date="2019" name="Commun. Biol.">
        <title>The bagworm genome reveals a unique fibroin gene that provides high tensile strength.</title>
        <authorList>
            <person name="Kono N."/>
            <person name="Nakamura H."/>
            <person name="Ohtoshi R."/>
            <person name="Tomita M."/>
            <person name="Numata K."/>
            <person name="Arakawa K."/>
        </authorList>
    </citation>
    <scope>NUCLEOTIDE SEQUENCE [LARGE SCALE GENOMIC DNA]</scope>
</reference>
<dbReference type="Proteomes" id="UP000299102">
    <property type="component" value="Unassembled WGS sequence"/>
</dbReference>
<dbReference type="OrthoDB" id="8195485at2759"/>
<keyword evidence="2" id="KW-1185">Reference proteome</keyword>
<evidence type="ECO:0000313" key="1">
    <source>
        <dbReference type="EMBL" id="GBP94712.1"/>
    </source>
</evidence>
<comment type="caution">
    <text evidence="1">The sequence shown here is derived from an EMBL/GenBank/DDBJ whole genome shotgun (WGS) entry which is preliminary data.</text>
</comment>
<proteinExistence type="predicted"/>
<protein>
    <submittedName>
        <fullName evidence="1">Uncharacterized protein</fullName>
    </submittedName>
</protein>